<protein>
    <submittedName>
        <fullName evidence="1">Uncharacterized protein</fullName>
    </submittedName>
</protein>
<name>A0A7C8ZZJ5_OPUST</name>
<sequence>MLFDLALLATVECRLMQRDTYNPIETFSSAHKLSRMGQPSCRYNTLQLQARGPPWNVVAISLPANGTAYCQLCCELCVLVWTLCLQATGRRYTIPANKHHNLVRVIQQFSD</sequence>
<dbReference type="AlphaFoldDB" id="A0A7C8ZZJ5"/>
<evidence type="ECO:0000313" key="1">
    <source>
        <dbReference type="EMBL" id="MBA4654290.1"/>
    </source>
</evidence>
<dbReference type="EMBL" id="GISG01182892">
    <property type="protein sequence ID" value="MBA4654290.1"/>
    <property type="molecule type" value="Transcribed_RNA"/>
</dbReference>
<accession>A0A7C8ZZJ5</accession>
<reference evidence="1" key="1">
    <citation type="journal article" date="2013" name="J. Plant Res.">
        <title>Effect of fungi and light on seed germination of three Opuntia species from semiarid lands of central Mexico.</title>
        <authorList>
            <person name="Delgado-Sanchez P."/>
            <person name="Jimenez-Bremont J.F."/>
            <person name="Guerrero-Gonzalez Mde L."/>
            <person name="Flores J."/>
        </authorList>
    </citation>
    <scope>NUCLEOTIDE SEQUENCE</scope>
    <source>
        <tissue evidence="1">Cladode</tissue>
    </source>
</reference>
<proteinExistence type="predicted"/>
<organism evidence="1">
    <name type="scientific">Opuntia streptacantha</name>
    <name type="common">Prickly pear cactus</name>
    <name type="synonym">Opuntia cardona</name>
    <dbReference type="NCBI Taxonomy" id="393608"/>
    <lineage>
        <taxon>Eukaryota</taxon>
        <taxon>Viridiplantae</taxon>
        <taxon>Streptophyta</taxon>
        <taxon>Embryophyta</taxon>
        <taxon>Tracheophyta</taxon>
        <taxon>Spermatophyta</taxon>
        <taxon>Magnoliopsida</taxon>
        <taxon>eudicotyledons</taxon>
        <taxon>Gunneridae</taxon>
        <taxon>Pentapetalae</taxon>
        <taxon>Caryophyllales</taxon>
        <taxon>Cactineae</taxon>
        <taxon>Cactaceae</taxon>
        <taxon>Opuntioideae</taxon>
        <taxon>Opuntia</taxon>
    </lineage>
</organism>
<reference evidence="1" key="2">
    <citation type="submission" date="2020-07" db="EMBL/GenBank/DDBJ databases">
        <authorList>
            <person name="Vera ALvarez R."/>
            <person name="Arias-Moreno D.M."/>
            <person name="Jimenez-Jacinto V."/>
            <person name="Jimenez-Bremont J.F."/>
            <person name="Swaminathan K."/>
            <person name="Moose S.P."/>
            <person name="Guerrero-Gonzalez M.L."/>
            <person name="Marino-Ramirez L."/>
            <person name="Landsman D."/>
            <person name="Rodriguez-Kessler M."/>
            <person name="Delgado-Sanchez P."/>
        </authorList>
    </citation>
    <scope>NUCLEOTIDE SEQUENCE</scope>
    <source>
        <tissue evidence="1">Cladode</tissue>
    </source>
</reference>